<dbReference type="PANTHER" id="PTHR31509">
    <property type="entry name" value="BPS1-LIKE PROTEIN"/>
    <property type="match status" value="1"/>
</dbReference>
<dbReference type="GO" id="GO:0048364">
    <property type="term" value="P:root development"/>
    <property type="evidence" value="ECO:0007669"/>
    <property type="project" value="InterPro"/>
</dbReference>
<dbReference type="AlphaFoldDB" id="A0A8K0DU86"/>
<comment type="caution">
    <text evidence="2">The sequence shown here is derived from an EMBL/GenBank/DDBJ whole genome shotgun (WGS) entry which is preliminary data.</text>
</comment>
<name>A0A8K0DU86_9ROSA</name>
<evidence type="ECO:0000313" key="2">
    <source>
        <dbReference type="EMBL" id="KAF3437360.1"/>
    </source>
</evidence>
<evidence type="ECO:0000256" key="1">
    <source>
        <dbReference type="SAM" id="Coils"/>
    </source>
</evidence>
<dbReference type="OrthoDB" id="985898at2759"/>
<keyword evidence="3" id="KW-1185">Reference proteome</keyword>
<organism evidence="2 3">
    <name type="scientific">Rhamnella rubrinervis</name>
    <dbReference type="NCBI Taxonomy" id="2594499"/>
    <lineage>
        <taxon>Eukaryota</taxon>
        <taxon>Viridiplantae</taxon>
        <taxon>Streptophyta</taxon>
        <taxon>Embryophyta</taxon>
        <taxon>Tracheophyta</taxon>
        <taxon>Spermatophyta</taxon>
        <taxon>Magnoliopsida</taxon>
        <taxon>eudicotyledons</taxon>
        <taxon>Gunneridae</taxon>
        <taxon>Pentapetalae</taxon>
        <taxon>rosids</taxon>
        <taxon>fabids</taxon>
        <taxon>Rosales</taxon>
        <taxon>Rhamnaceae</taxon>
        <taxon>rhamnoid group</taxon>
        <taxon>Rhamneae</taxon>
        <taxon>Rhamnella</taxon>
    </lineage>
</organism>
<dbReference type="EMBL" id="VOIH02000009">
    <property type="protein sequence ID" value="KAF3437360.1"/>
    <property type="molecule type" value="Genomic_DNA"/>
</dbReference>
<keyword evidence="1" id="KW-0175">Coiled coil</keyword>
<reference evidence="2" key="1">
    <citation type="submission" date="2020-03" db="EMBL/GenBank/DDBJ databases">
        <title>A high-quality chromosome-level genome assembly of a woody plant with both climbing and erect habits, Rhamnella rubrinervis.</title>
        <authorList>
            <person name="Lu Z."/>
            <person name="Yang Y."/>
            <person name="Zhu X."/>
            <person name="Sun Y."/>
        </authorList>
    </citation>
    <scope>NUCLEOTIDE SEQUENCE</scope>
    <source>
        <strain evidence="2">BYM</strain>
        <tissue evidence="2">Leaf</tissue>
    </source>
</reference>
<dbReference type="InterPro" id="IPR004320">
    <property type="entry name" value="BPS1_pln"/>
</dbReference>
<dbReference type="Pfam" id="PF03087">
    <property type="entry name" value="BPS1"/>
    <property type="match status" value="1"/>
</dbReference>
<accession>A0A8K0DU86</accession>
<evidence type="ECO:0008006" key="4">
    <source>
        <dbReference type="Google" id="ProtNLM"/>
    </source>
</evidence>
<sequence>MVLLVAKVGKRYTKLDNHRYHLRRGKSEALSSSLEAFRSDVSNGLNKLLVNSKPRLEILSFSWIQKCFELITVANKAFAKLVADMDYPMSKWEAASVEGYLRYSLNLLQFLNSISSSLSQLGQARLKIAYALSLVEESPLSALERLKASQPTSFNKEFRKEYRRENGKEMSCSGKDTAIHEAMMVMEGLGFWVCGILLSALCGEAKPYLEVREFSGRLVVFSSSFTRLDSSICEAIMEKESELTEVKELKDAMVHLVADITSGKRTDAAEELQRKLEVFEKLLESLEKEVDHLFKEVLSGRNKLPTAMDSENNNFHLHSV</sequence>
<proteinExistence type="predicted"/>
<feature type="coiled-coil region" evidence="1">
    <location>
        <begin position="269"/>
        <end position="296"/>
    </location>
</feature>
<evidence type="ECO:0000313" key="3">
    <source>
        <dbReference type="Proteomes" id="UP000796880"/>
    </source>
</evidence>
<dbReference type="GO" id="GO:0048367">
    <property type="term" value="P:shoot system development"/>
    <property type="evidence" value="ECO:0007669"/>
    <property type="project" value="InterPro"/>
</dbReference>
<dbReference type="Proteomes" id="UP000796880">
    <property type="component" value="Unassembled WGS sequence"/>
</dbReference>
<protein>
    <recommendedName>
        <fullName evidence="4">BPS1-like protein</fullName>
    </recommendedName>
</protein>
<gene>
    <name evidence="2" type="ORF">FNV43_RR20113</name>
</gene>